<evidence type="ECO:0000313" key="2">
    <source>
        <dbReference type="EMBL" id="GAA0361744.1"/>
    </source>
</evidence>
<sequence length="213" mass="23689">MILRYAILISALFSLSLQAARLDVSLKTSDDSVLPGTVVYLTSAQPLPPASEGATAEMDQVNKQFKPHILVVQKGTQIRFPNSDSIQHHVYSFSPAKTFELKLYKDHHPAPLPFDKAGQVELGCNVHDWMLGYIMVVDTPYFTQLNKQGQASLDVPAGDYTLHIRHPRIQDDAASLDQAVTIKGNQQVQLRLNQPLLPGADDFEDQDEFSGYE</sequence>
<protein>
    <submittedName>
        <fullName evidence="2">Methylamine utilization protein</fullName>
    </submittedName>
</protein>
<keyword evidence="3" id="KW-1185">Reference proteome</keyword>
<accession>A0ABN0XEG4</accession>
<reference evidence="2 3" key="1">
    <citation type="journal article" date="2019" name="Int. J. Syst. Evol. Microbiol.">
        <title>The Global Catalogue of Microorganisms (GCM) 10K type strain sequencing project: providing services to taxonomists for standard genome sequencing and annotation.</title>
        <authorList>
            <consortium name="The Broad Institute Genomics Platform"/>
            <consortium name="The Broad Institute Genome Sequencing Center for Infectious Disease"/>
            <person name="Wu L."/>
            <person name="Ma J."/>
        </authorList>
    </citation>
    <scope>NUCLEOTIDE SEQUENCE [LARGE SCALE GENOMIC DNA]</scope>
    <source>
        <strain evidence="2 3">JCM 13378</strain>
    </source>
</reference>
<dbReference type="EMBL" id="BAAAEI010000015">
    <property type="protein sequence ID" value="GAA0361744.1"/>
    <property type="molecule type" value="Genomic_DNA"/>
</dbReference>
<gene>
    <name evidence="2" type="ORF">GCM10009092_27640</name>
</gene>
<evidence type="ECO:0000256" key="1">
    <source>
        <dbReference type="SAM" id="SignalP"/>
    </source>
</evidence>
<name>A0ABN0XEG4_9ALTE</name>
<feature type="chain" id="PRO_5046376442" evidence="1">
    <location>
        <begin position="20"/>
        <end position="213"/>
    </location>
</feature>
<dbReference type="InterPro" id="IPR034242">
    <property type="entry name" value="MauL"/>
</dbReference>
<organism evidence="2 3">
    <name type="scientific">Bowmanella denitrificans</name>
    <dbReference type="NCBI Taxonomy" id="366582"/>
    <lineage>
        <taxon>Bacteria</taxon>
        <taxon>Pseudomonadati</taxon>
        <taxon>Pseudomonadota</taxon>
        <taxon>Gammaproteobacteria</taxon>
        <taxon>Alteromonadales</taxon>
        <taxon>Alteromonadaceae</taxon>
        <taxon>Bowmanella</taxon>
    </lineage>
</organism>
<comment type="caution">
    <text evidence="2">The sequence shown here is derived from an EMBL/GenBank/DDBJ whole genome shotgun (WGS) entry which is preliminary data.</text>
</comment>
<dbReference type="Proteomes" id="UP001501757">
    <property type="component" value="Unassembled WGS sequence"/>
</dbReference>
<feature type="signal peptide" evidence="1">
    <location>
        <begin position="1"/>
        <end position="19"/>
    </location>
</feature>
<dbReference type="SUPFAM" id="SSF49503">
    <property type="entry name" value="Cupredoxins"/>
    <property type="match status" value="1"/>
</dbReference>
<dbReference type="RefSeq" id="WP_343845689.1">
    <property type="nucleotide sequence ID" value="NZ_BAAAEI010000015.1"/>
</dbReference>
<dbReference type="InterPro" id="IPR008972">
    <property type="entry name" value="Cupredoxin"/>
</dbReference>
<proteinExistence type="predicted"/>
<dbReference type="Gene3D" id="2.60.40.420">
    <property type="entry name" value="Cupredoxins - blue copper proteins"/>
    <property type="match status" value="1"/>
</dbReference>
<dbReference type="CDD" id="cd04221">
    <property type="entry name" value="MauL"/>
    <property type="match status" value="1"/>
</dbReference>
<evidence type="ECO:0000313" key="3">
    <source>
        <dbReference type="Proteomes" id="UP001501757"/>
    </source>
</evidence>
<keyword evidence="1" id="KW-0732">Signal</keyword>